<dbReference type="Pfam" id="PF04715">
    <property type="entry name" value="Anth_synt_I_N"/>
    <property type="match status" value="1"/>
</dbReference>
<accession>A0A127A563</accession>
<evidence type="ECO:0000313" key="5">
    <source>
        <dbReference type="Proteomes" id="UP000070134"/>
    </source>
</evidence>
<dbReference type="InterPro" id="IPR005801">
    <property type="entry name" value="ADC_synthase"/>
</dbReference>
<dbReference type="PRINTS" id="PR00095">
    <property type="entry name" value="ANTSNTHASEI"/>
</dbReference>
<dbReference type="SUPFAM" id="SSF56322">
    <property type="entry name" value="ADC synthase"/>
    <property type="match status" value="1"/>
</dbReference>
<feature type="region of interest" description="Disordered" evidence="1">
    <location>
        <begin position="193"/>
        <end position="215"/>
    </location>
</feature>
<dbReference type="RefSeq" id="WP_257125870.1">
    <property type="nucleotide sequence ID" value="NZ_CP014518.1"/>
</dbReference>
<evidence type="ECO:0000259" key="3">
    <source>
        <dbReference type="Pfam" id="PF04715"/>
    </source>
</evidence>
<dbReference type="Gene3D" id="3.60.120.10">
    <property type="entry name" value="Anthranilate synthase"/>
    <property type="match status" value="1"/>
</dbReference>
<evidence type="ECO:0000256" key="1">
    <source>
        <dbReference type="SAM" id="MobiDB-lite"/>
    </source>
</evidence>
<dbReference type="EMBL" id="CP014518">
    <property type="protein sequence ID" value="AMM34041.1"/>
    <property type="molecule type" value="Genomic_DNA"/>
</dbReference>
<dbReference type="GO" id="GO:0008153">
    <property type="term" value="P:4-aminobenzoate biosynthetic process"/>
    <property type="evidence" value="ECO:0007669"/>
    <property type="project" value="TreeGrafter"/>
</dbReference>
<protein>
    <submittedName>
        <fullName evidence="4">Anthranilate synthase</fullName>
    </submittedName>
</protein>
<dbReference type="KEGG" id="satk:SA2016_3380"/>
<dbReference type="STRING" id="37927.SA2016_3380"/>
<feature type="domain" description="Anthranilate synthase component I N-terminal" evidence="3">
    <location>
        <begin position="7"/>
        <end position="55"/>
    </location>
</feature>
<dbReference type="GO" id="GO:0005737">
    <property type="term" value="C:cytoplasm"/>
    <property type="evidence" value="ECO:0007669"/>
    <property type="project" value="TreeGrafter"/>
</dbReference>
<dbReference type="PATRIC" id="fig|37927.3.peg.3469"/>
<dbReference type="PANTHER" id="PTHR11236:SF18">
    <property type="entry name" value="AMINODEOXYCHORISMATE SYNTHASE"/>
    <property type="match status" value="1"/>
</dbReference>
<dbReference type="GO" id="GO:0000162">
    <property type="term" value="P:L-tryptophan biosynthetic process"/>
    <property type="evidence" value="ECO:0007669"/>
    <property type="project" value="TreeGrafter"/>
</dbReference>
<evidence type="ECO:0000313" key="4">
    <source>
        <dbReference type="EMBL" id="AMM34041.1"/>
    </source>
</evidence>
<evidence type="ECO:0000259" key="2">
    <source>
        <dbReference type="Pfam" id="PF00425"/>
    </source>
</evidence>
<sequence length="390" mass="40673">MPGLECGFALGWLGYLGYELKRECGGSDVDPGLPDAQLVFAARAVVLDHVTGQAWLLALDAADAVPWLDRAAAAIRECDASGGPAAATPEAVTSAPAFTARDTAAAYQDKVRAAQAEIAEGNTYEACLTTTLEATVPARGDRPGVVPLEAYGALRRRSPAPFAAFARFGSLAVASTSPERFLSLAADGGLRAEPIKGTRRRSPGPSPEDPGADERVRAELAANPKDRAENLMIVDLLRNDLSHHAVPGSVRVSRLFAVETYATVHQLVSTVDARLRPGASRAEAVAAAFPPGSMTGAPKISTMAILDRLEAGPRAVYSGVIGYFSRTGAADLSVVIRTLVMETADDGATRLTLGVGGAVVADSDPADEHDEIRAKAFAVLSTLGSEFPRD</sequence>
<name>A0A127A563_9MICC</name>
<dbReference type="PANTHER" id="PTHR11236">
    <property type="entry name" value="AMINOBENZOATE/ANTHRANILATE SYNTHASE"/>
    <property type="match status" value="1"/>
</dbReference>
<dbReference type="InterPro" id="IPR006805">
    <property type="entry name" value="Anth_synth_I_N"/>
</dbReference>
<dbReference type="InterPro" id="IPR015890">
    <property type="entry name" value="Chorismate_C"/>
</dbReference>
<dbReference type="InterPro" id="IPR019999">
    <property type="entry name" value="Anth_synth_I-like"/>
</dbReference>
<dbReference type="AlphaFoldDB" id="A0A127A563"/>
<reference evidence="4 5" key="1">
    <citation type="submission" date="2016-02" db="EMBL/GenBank/DDBJ databases">
        <title>Complete genome of Sinomonas atrocyanea KCTC 3377.</title>
        <authorList>
            <person name="Kim K.M."/>
        </authorList>
    </citation>
    <scope>NUCLEOTIDE SEQUENCE [LARGE SCALE GENOMIC DNA]</scope>
    <source>
        <strain evidence="4 5">KCTC 3377</strain>
    </source>
</reference>
<dbReference type="Pfam" id="PF00425">
    <property type="entry name" value="Chorismate_bind"/>
    <property type="match status" value="1"/>
</dbReference>
<proteinExistence type="predicted"/>
<dbReference type="Proteomes" id="UP000070134">
    <property type="component" value="Chromosome"/>
</dbReference>
<gene>
    <name evidence="4" type="ORF">SA2016_3380</name>
</gene>
<keyword evidence="5" id="KW-1185">Reference proteome</keyword>
<organism evidence="4 5">
    <name type="scientific">Sinomonas atrocyanea</name>
    <dbReference type="NCBI Taxonomy" id="37927"/>
    <lineage>
        <taxon>Bacteria</taxon>
        <taxon>Bacillati</taxon>
        <taxon>Actinomycetota</taxon>
        <taxon>Actinomycetes</taxon>
        <taxon>Micrococcales</taxon>
        <taxon>Micrococcaceae</taxon>
        <taxon>Sinomonas</taxon>
    </lineage>
</organism>
<dbReference type="GO" id="GO:0046820">
    <property type="term" value="F:4-amino-4-deoxychorismate synthase activity"/>
    <property type="evidence" value="ECO:0007669"/>
    <property type="project" value="TreeGrafter"/>
</dbReference>
<feature type="domain" description="Chorismate-utilising enzyme C-terminal" evidence="2">
    <location>
        <begin position="105"/>
        <end position="375"/>
    </location>
</feature>